<dbReference type="Gene3D" id="3.40.50.10090">
    <property type="match status" value="1"/>
</dbReference>
<sequence>MEVQVYATSPRVLDMAEIVHNNNTNTNKDEPPWWVFFSPSGVDVVRNAVATDGIELRQDRVKIAAIGQTTAQYLTSEQVGWWVDAVAGRPTAEGLVEAIVEHDRNGRVA</sequence>
<dbReference type="GO" id="GO:0006782">
    <property type="term" value="P:protoporphyrinogen IX biosynthetic process"/>
    <property type="evidence" value="ECO:0007669"/>
    <property type="project" value="UniProtKB-UniPathway"/>
</dbReference>
<proteinExistence type="predicted"/>
<dbReference type="AlphaFoldDB" id="A0A1Y2H7Y3"/>
<dbReference type="Proteomes" id="UP000193411">
    <property type="component" value="Unassembled WGS sequence"/>
</dbReference>
<dbReference type="PANTHER" id="PTHR12390">
    <property type="entry name" value="UROPORPHYRINOGEN III SYNTHASE"/>
    <property type="match status" value="1"/>
</dbReference>
<reference evidence="2 3" key="1">
    <citation type="submission" date="2016-07" db="EMBL/GenBank/DDBJ databases">
        <title>Pervasive Adenine N6-methylation of Active Genes in Fungi.</title>
        <authorList>
            <consortium name="DOE Joint Genome Institute"/>
            <person name="Mondo S.J."/>
            <person name="Dannebaum R.O."/>
            <person name="Kuo R.C."/>
            <person name="Labutti K."/>
            <person name="Haridas S."/>
            <person name="Kuo A."/>
            <person name="Salamov A."/>
            <person name="Ahrendt S.R."/>
            <person name="Lipzen A."/>
            <person name="Sullivan W."/>
            <person name="Andreopoulos W.B."/>
            <person name="Clum A."/>
            <person name="Lindquist E."/>
            <person name="Daum C."/>
            <person name="Ramamoorthy G.K."/>
            <person name="Gryganskyi A."/>
            <person name="Culley D."/>
            <person name="Magnuson J.K."/>
            <person name="James T.Y."/>
            <person name="O'Malley M.A."/>
            <person name="Stajich J.E."/>
            <person name="Spatafora J.W."/>
            <person name="Visel A."/>
            <person name="Grigoriev I.V."/>
        </authorList>
    </citation>
    <scope>NUCLEOTIDE SEQUENCE [LARGE SCALE GENOMIC DNA]</scope>
    <source>
        <strain evidence="2 3">PL171</strain>
    </source>
</reference>
<dbReference type="GO" id="GO:0005829">
    <property type="term" value="C:cytosol"/>
    <property type="evidence" value="ECO:0007669"/>
    <property type="project" value="TreeGrafter"/>
</dbReference>
<dbReference type="InterPro" id="IPR039793">
    <property type="entry name" value="UROS/Hem4"/>
</dbReference>
<dbReference type="GO" id="GO:0006780">
    <property type="term" value="P:uroporphyrinogen III biosynthetic process"/>
    <property type="evidence" value="ECO:0007669"/>
    <property type="project" value="InterPro"/>
</dbReference>
<feature type="domain" description="Tetrapyrrole biosynthesis uroporphyrinogen III synthase" evidence="1">
    <location>
        <begin position="2"/>
        <end position="97"/>
    </location>
</feature>
<name>A0A1Y2H7Y3_9FUNG</name>
<dbReference type="OrthoDB" id="5595751at2759"/>
<comment type="caution">
    <text evidence="2">The sequence shown here is derived from an EMBL/GenBank/DDBJ whole genome shotgun (WGS) entry which is preliminary data.</text>
</comment>
<evidence type="ECO:0000259" key="1">
    <source>
        <dbReference type="Pfam" id="PF02602"/>
    </source>
</evidence>
<dbReference type="SUPFAM" id="SSF69618">
    <property type="entry name" value="HemD-like"/>
    <property type="match status" value="1"/>
</dbReference>
<evidence type="ECO:0000313" key="2">
    <source>
        <dbReference type="EMBL" id="ORZ30690.1"/>
    </source>
</evidence>
<dbReference type="Pfam" id="PF02602">
    <property type="entry name" value="HEM4"/>
    <property type="match status" value="1"/>
</dbReference>
<gene>
    <name evidence="2" type="ORF">BCR44DRAFT_1444014</name>
</gene>
<dbReference type="InterPro" id="IPR036108">
    <property type="entry name" value="4pyrrol_syn_uPrphyn_synt_sf"/>
</dbReference>
<dbReference type="EMBL" id="MCFL01000076">
    <property type="protein sequence ID" value="ORZ30690.1"/>
    <property type="molecule type" value="Genomic_DNA"/>
</dbReference>
<dbReference type="GO" id="GO:0004852">
    <property type="term" value="F:uroporphyrinogen-III synthase activity"/>
    <property type="evidence" value="ECO:0007669"/>
    <property type="project" value="InterPro"/>
</dbReference>
<protein>
    <submittedName>
        <fullName evidence="2">Tetrapyrrole biosynthesis, uroporphyrinogen III synthase</fullName>
    </submittedName>
</protein>
<dbReference type="InterPro" id="IPR003754">
    <property type="entry name" value="4pyrrol_synth_uPrphyn_synth"/>
</dbReference>
<dbReference type="UniPathway" id="UPA00251">
    <property type="reaction ID" value="UER00320"/>
</dbReference>
<organism evidence="2 3">
    <name type="scientific">Catenaria anguillulae PL171</name>
    <dbReference type="NCBI Taxonomy" id="765915"/>
    <lineage>
        <taxon>Eukaryota</taxon>
        <taxon>Fungi</taxon>
        <taxon>Fungi incertae sedis</taxon>
        <taxon>Blastocladiomycota</taxon>
        <taxon>Blastocladiomycetes</taxon>
        <taxon>Blastocladiales</taxon>
        <taxon>Catenariaceae</taxon>
        <taxon>Catenaria</taxon>
    </lineage>
</organism>
<keyword evidence="3" id="KW-1185">Reference proteome</keyword>
<evidence type="ECO:0000313" key="3">
    <source>
        <dbReference type="Proteomes" id="UP000193411"/>
    </source>
</evidence>
<dbReference type="PANTHER" id="PTHR12390:SF0">
    <property type="entry name" value="UROPORPHYRINOGEN-III SYNTHASE"/>
    <property type="match status" value="1"/>
</dbReference>
<accession>A0A1Y2H7Y3</accession>